<accession>A0A3G9IJU9</accession>
<proteinExistence type="predicted"/>
<name>A0A3G9IJU9_9ACTN</name>
<keyword evidence="3" id="KW-1185">Reference proteome</keyword>
<dbReference type="KEGG" id="nbe:Back2_28530"/>
<sequence length="59" mass="6783">MFGLASWFLTVPWGESTVEMFTGRKPEPGSRRYRRIRVARWLGLALPLALAATILVHWI</sequence>
<feature type="transmembrane region" description="Helical" evidence="1">
    <location>
        <begin position="38"/>
        <end position="58"/>
    </location>
</feature>
<dbReference type="EMBL" id="AP019307">
    <property type="protein sequence ID" value="BBH18566.1"/>
    <property type="molecule type" value="Genomic_DNA"/>
</dbReference>
<keyword evidence="1" id="KW-0472">Membrane</keyword>
<dbReference type="AlphaFoldDB" id="A0A3G9IJU9"/>
<keyword evidence="1" id="KW-1133">Transmembrane helix</keyword>
<reference evidence="2 3" key="1">
    <citation type="submission" date="2018-11" db="EMBL/GenBank/DDBJ databases">
        <title>Complete genome sequence of Nocardioides baekrokdamisoli strain KCTC 39748.</title>
        <authorList>
            <person name="Kang S.W."/>
            <person name="Lee K.C."/>
            <person name="Kim K.K."/>
            <person name="Kim J.S."/>
            <person name="Kim D.S."/>
            <person name="Ko S.H."/>
            <person name="Yang S.H."/>
            <person name="Shin Y.K."/>
            <person name="Lee J.S."/>
        </authorList>
    </citation>
    <scope>NUCLEOTIDE SEQUENCE [LARGE SCALE GENOMIC DNA]</scope>
    <source>
        <strain evidence="2 3">KCTC 39748</strain>
    </source>
</reference>
<organism evidence="2 3">
    <name type="scientific">Nocardioides baekrokdamisoli</name>
    <dbReference type="NCBI Taxonomy" id="1804624"/>
    <lineage>
        <taxon>Bacteria</taxon>
        <taxon>Bacillati</taxon>
        <taxon>Actinomycetota</taxon>
        <taxon>Actinomycetes</taxon>
        <taxon>Propionibacteriales</taxon>
        <taxon>Nocardioidaceae</taxon>
        <taxon>Nocardioides</taxon>
    </lineage>
</organism>
<keyword evidence="1" id="KW-0812">Transmembrane</keyword>
<evidence type="ECO:0000256" key="1">
    <source>
        <dbReference type="SAM" id="Phobius"/>
    </source>
</evidence>
<dbReference type="Proteomes" id="UP000271573">
    <property type="component" value="Chromosome"/>
</dbReference>
<protein>
    <submittedName>
        <fullName evidence="2">Uncharacterized protein</fullName>
    </submittedName>
</protein>
<evidence type="ECO:0000313" key="2">
    <source>
        <dbReference type="EMBL" id="BBH18566.1"/>
    </source>
</evidence>
<evidence type="ECO:0000313" key="3">
    <source>
        <dbReference type="Proteomes" id="UP000271573"/>
    </source>
</evidence>
<gene>
    <name evidence="2" type="ORF">Back2_28530</name>
</gene>